<dbReference type="SMART" id="SM00054">
    <property type="entry name" value="EFh"/>
    <property type="match status" value="3"/>
</dbReference>
<dbReference type="InterPro" id="IPR002048">
    <property type="entry name" value="EF_hand_dom"/>
</dbReference>
<keyword evidence="3" id="KW-0106">Calcium</keyword>
<dbReference type="GO" id="GO:0005509">
    <property type="term" value="F:calcium ion binding"/>
    <property type="evidence" value="ECO:0007669"/>
    <property type="project" value="InterPro"/>
</dbReference>
<dbReference type="Gene3D" id="1.10.238.10">
    <property type="entry name" value="EF-hand"/>
    <property type="match status" value="2"/>
</dbReference>
<keyword evidence="2" id="KW-0677">Repeat</keyword>
<dbReference type="PANTHER" id="PTHR23050">
    <property type="entry name" value="CALCIUM BINDING PROTEIN"/>
    <property type="match status" value="1"/>
</dbReference>
<dbReference type="AlphaFoldDB" id="A0A803J5D7"/>
<sequence length="163" mass="18667">MFSAASNSLCSKPQVSDNDKKTFLRVFQLCDEGNKGYLSREDLKVAVVMLFGYKPSKTNILFFFFSPSFKTIGVTSDNFLKMMALKKAAQLSFGNQREIFSVFDVHCRGFLTLEDFKRAFRQVAPHLSERTVVEAFREVDQDSDGLVSYKDFEFVLNYGEDDQ</sequence>
<feature type="domain" description="EF-hand" evidence="4">
    <location>
        <begin position="97"/>
        <end position="126"/>
    </location>
</feature>
<dbReference type="CDD" id="cd00051">
    <property type="entry name" value="EFh"/>
    <property type="match status" value="1"/>
</dbReference>
<dbReference type="PROSITE" id="PS50222">
    <property type="entry name" value="EF_HAND_2"/>
    <property type="match status" value="3"/>
</dbReference>
<dbReference type="InParanoid" id="A0A803J5D7"/>
<dbReference type="Pfam" id="PF13499">
    <property type="entry name" value="EF-hand_7"/>
    <property type="match status" value="1"/>
</dbReference>
<dbReference type="PROSITE" id="PS00018">
    <property type="entry name" value="EF_HAND_1"/>
    <property type="match status" value="1"/>
</dbReference>
<keyword evidence="1" id="KW-0479">Metal-binding</keyword>
<feature type="domain" description="EF-hand" evidence="4">
    <location>
        <begin position="127"/>
        <end position="162"/>
    </location>
</feature>
<dbReference type="Bgee" id="ENSXETG00000030879">
    <property type="expression patterns" value="Expressed in egg cell and 7 other cell types or tissues"/>
</dbReference>
<accession>A0A803J5D7</accession>
<reference evidence="5" key="2">
    <citation type="submission" date="2021-03" db="UniProtKB">
        <authorList>
            <consortium name="Ensembl"/>
        </authorList>
    </citation>
    <scope>IDENTIFICATION</scope>
</reference>
<dbReference type="Ensembl" id="ENSXETT00000106437">
    <property type="protein sequence ID" value="ENSXETP00000103067"/>
    <property type="gene ID" value="ENSXETG00000030879"/>
</dbReference>
<proteinExistence type="predicted"/>
<evidence type="ECO:0000313" key="5">
    <source>
        <dbReference type="Ensembl" id="ENSXETP00000103067"/>
    </source>
</evidence>
<dbReference type="GeneTree" id="ENSGT00390000004917"/>
<evidence type="ECO:0000256" key="3">
    <source>
        <dbReference type="ARBA" id="ARBA00022837"/>
    </source>
</evidence>
<feature type="domain" description="EF-hand" evidence="4">
    <location>
        <begin position="18"/>
        <end position="53"/>
    </location>
</feature>
<name>A0A803J5D7_XENTR</name>
<dbReference type="InterPro" id="IPR018247">
    <property type="entry name" value="EF_Hand_1_Ca_BS"/>
</dbReference>
<organism evidence="5">
    <name type="scientific">Xenopus tropicalis</name>
    <name type="common">Western clawed frog</name>
    <name type="synonym">Silurana tropicalis</name>
    <dbReference type="NCBI Taxonomy" id="8364"/>
    <lineage>
        <taxon>Eukaryota</taxon>
        <taxon>Metazoa</taxon>
        <taxon>Chordata</taxon>
        <taxon>Craniata</taxon>
        <taxon>Vertebrata</taxon>
        <taxon>Euteleostomi</taxon>
        <taxon>Amphibia</taxon>
        <taxon>Batrachia</taxon>
        <taxon>Anura</taxon>
        <taxon>Pipoidea</taxon>
        <taxon>Pipidae</taxon>
        <taxon>Xenopodinae</taxon>
        <taxon>Xenopus</taxon>
        <taxon>Silurana</taxon>
    </lineage>
</organism>
<evidence type="ECO:0000256" key="1">
    <source>
        <dbReference type="ARBA" id="ARBA00022723"/>
    </source>
</evidence>
<dbReference type="InterPro" id="IPR011992">
    <property type="entry name" value="EF-hand-dom_pair"/>
</dbReference>
<dbReference type="SUPFAM" id="SSF47473">
    <property type="entry name" value="EF-hand"/>
    <property type="match status" value="1"/>
</dbReference>
<evidence type="ECO:0000259" key="4">
    <source>
        <dbReference type="PROSITE" id="PS50222"/>
    </source>
</evidence>
<protein>
    <submittedName>
        <fullName evidence="5">EF-hand calcium binding domain 11</fullName>
    </submittedName>
</protein>
<gene>
    <name evidence="5" type="primary">efcab11</name>
</gene>
<reference evidence="5" key="1">
    <citation type="journal article" date="2010" name="Science">
        <title>The genome of the Western clawed frog Xenopus tropicalis.</title>
        <authorList>
            <person name="Hellsten U."/>
            <person name="Harland R.M."/>
            <person name="Gilchrist M.J."/>
            <person name="Hendrix D."/>
            <person name="Jurka J."/>
            <person name="Kapitonov V."/>
            <person name="Ovcharenko I."/>
            <person name="Putnam N.H."/>
            <person name="Shu S."/>
            <person name="Taher L."/>
            <person name="Blitz I.L."/>
            <person name="Blumberg B."/>
            <person name="Dichmann D.S."/>
            <person name="Dubchak I."/>
            <person name="Amaya E."/>
            <person name="Detter J.C."/>
            <person name="Fletcher R."/>
            <person name="Gerhard D.S."/>
            <person name="Goodstein D."/>
            <person name="Graves T."/>
            <person name="Grigoriev I.V."/>
            <person name="Grimwood J."/>
            <person name="Kawashima T."/>
            <person name="Lindquist E."/>
            <person name="Lucas S.M."/>
            <person name="Mead P.E."/>
            <person name="Mitros T."/>
            <person name="Ogino H."/>
            <person name="Ohta Y."/>
            <person name="Poliakov A.V."/>
            <person name="Pollet N."/>
            <person name="Robert J."/>
            <person name="Salamov A."/>
            <person name="Sater A.K."/>
            <person name="Schmutz J."/>
            <person name="Terry A."/>
            <person name="Vize P.D."/>
            <person name="Warren W.C."/>
            <person name="Wells D."/>
            <person name="Wills A."/>
            <person name="Wilson R.K."/>
            <person name="Zimmerman L.B."/>
            <person name="Zorn A.M."/>
            <person name="Grainger R."/>
            <person name="Grammer T."/>
            <person name="Khokha M.K."/>
            <person name="Richardson P.M."/>
            <person name="Rokhsar D.S."/>
        </authorList>
    </citation>
    <scope>NUCLEOTIDE SEQUENCE [LARGE SCALE GENOMIC DNA]</scope>
    <source>
        <strain evidence="5">Nigerian</strain>
    </source>
</reference>
<dbReference type="FunCoup" id="A0A803J5D7">
    <property type="interactions" value="394"/>
</dbReference>
<evidence type="ECO:0000256" key="2">
    <source>
        <dbReference type="ARBA" id="ARBA00022737"/>
    </source>
</evidence>
<dbReference type="InterPro" id="IPR050145">
    <property type="entry name" value="Centrin_CML-like"/>
</dbReference>